<evidence type="ECO:0000256" key="6">
    <source>
        <dbReference type="ARBA" id="ARBA00022729"/>
    </source>
</evidence>
<keyword evidence="10" id="KW-1185">Reference proteome</keyword>
<comment type="subcellular location">
    <subcellularLocation>
        <location evidence="1">Secreted</location>
    </subcellularLocation>
</comment>
<evidence type="ECO:0000256" key="3">
    <source>
        <dbReference type="ARBA" id="ARBA00022473"/>
    </source>
</evidence>
<evidence type="ECO:0000313" key="10">
    <source>
        <dbReference type="Proteomes" id="UP000594262"/>
    </source>
</evidence>
<dbReference type="OrthoDB" id="4321958at2759"/>
<protein>
    <recommendedName>
        <fullName evidence="8">Dickkopf N-terminal cysteine-rich domain-containing protein</fullName>
    </recommendedName>
</protein>
<proteinExistence type="inferred from homology"/>
<keyword evidence="3" id="KW-0217">Developmental protein</keyword>
<dbReference type="GO" id="GO:0048019">
    <property type="term" value="F:receptor antagonist activity"/>
    <property type="evidence" value="ECO:0007669"/>
    <property type="project" value="TreeGrafter"/>
</dbReference>
<dbReference type="AlphaFoldDB" id="A0A7M5ULT5"/>
<evidence type="ECO:0000256" key="2">
    <source>
        <dbReference type="ARBA" id="ARBA00010842"/>
    </source>
</evidence>
<dbReference type="GO" id="GO:0090090">
    <property type="term" value="P:negative regulation of canonical Wnt signaling pathway"/>
    <property type="evidence" value="ECO:0007669"/>
    <property type="project" value="TreeGrafter"/>
</dbReference>
<keyword evidence="5" id="KW-0879">Wnt signaling pathway</keyword>
<dbReference type="Gene3D" id="2.10.80.10">
    <property type="entry name" value="Lipase, subunit A"/>
    <property type="match status" value="1"/>
</dbReference>
<evidence type="ECO:0000256" key="7">
    <source>
        <dbReference type="ARBA" id="ARBA00023157"/>
    </source>
</evidence>
<name>A0A7M5ULT5_9CNID</name>
<comment type="similarity">
    <text evidence="2">Belongs to the dickkopf family.</text>
</comment>
<dbReference type="GO" id="GO:0005615">
    <property type="term" value="C:extracellular space"/>
    <property type="evidence" value="ECO:0007669"/>
    <property type="project" value="TreeGrafter"/>
</dbReference>
<dbReference type="Pfam" id="PF04706">
    <property type="entry name" value="Dickkopf_N"/>
    <property type="match status" value="1"/>
</dbReference>
<feature type="domain" description="Dickkopf N-terminal cysteine-rich" evidence="8">
    <location>
        <begin position="21"/>
        <end position="68"/>
    </location>
</feature>
<dbReference type="GO" id="GO:0016055">
    <property type="term" value="P:Wnt signaling pathway"/>
    <property type="evidence" value="ECO:0007669"/>
    <property type="project" value="UniProtKB-KW"/>
</dbReference>
<organism evidence="9 10">
    <name type="scientific">Clytia hemisphaerica</name>
    <dbReference type="NCBI Taxonomy" id="252671"/>
    <lineage>
        <taxon>Eukaryota</taxon>
        <taxon>Metazoa</taxon>
        <taxon>Cnidaria</taxon>
        <taxon>Hydrozoa</taxon>
        <taxon>Hydroidolina</taxon>
        <taxon>Leptothecata</taxon>
        <taxon>Obeliida</taxon>
        <taxon>Clytiidae</taxon>
        <taxon>Clytia</taxon>
    </lineage>
</organism>
<dbReference type="Proteomes" id="UP000594262">
    <property type="component" value="Unplaced"/>
</dbReference>
<dbReference type="InterPro" id="IPR039863">
    <property type="entry name" value="DKK1-4"/>
</dbReference>
<evidence type="ECO:0000259" key="8">
    <source>
        <dbReference type="Pfam" id="PF04706"/>
    </source>
</evidence>
<reference evidence="9" key="1">
    <citation type="submission" date="2021-01" db="UniProtKB">
        <authorList>
            <consortium name="EnsemblMetazoa"/>
        </authorList>
    </citation>
    <scope>IDENTIFICATION</scope>
</reference>
<dbReference type="InterPro" id="IPR006796">
    <property type="entry name" value="Dickkopf_N"/>
</dbReference>
<dbReference type="GO" id="GO:0039706">
    <property type="term" value="F:co-receptor binding"/>
    <property type="evidence" value="ECO:0007669"/>
    <property type="project" value="TreeGrafter"/>
</dbReference>
<dbReference type="EnsemblMetazoa" id="CLYHEMT001385.1">
    <property type="protein sequence ID" value="CLYHEMP001385.1"/>
    <property type="gene ID" value="CLYHEMG001385"/>
</dbReference>
<dbReference type="PANTHER" id="PTHR12113:SF31">
    <property type="entry name" value="DICKKOPF N-TERMINAL CYSTEINE-RICH DOMAIN-CONTAINING PROTEIN"/>
    <property type="match status" value="1"/>
</dbReference>
<keyword evidence="6" id="KW-0732">Signal</keyword>
<evidence type="ECO:0000256" key="4">
    <source>
        <dbReference type="ARBA" id="ARBA00022525"/>
    </source>
</evidence>
<accession>A0A7M5ULT5</accession>
<evidence type="ECO:0000313" key="9">
    <source>
        <dbReference type="EnsemblMetazoa" id="CLYHEMP001385.1"/>
    </source>
</evidence>
<keyword evidence="4" id="KW-0964">Secreted</keyword>
<keyword evidence="7" id="KW-1015">Disulfide bond</keyword>
<evidence type="ECO:0000256" key="5">
    <source>
        <dbReference type="ARBA" id="ARBA00022687"/>
    </source>
</evidence>
<sequence length="154" mass="17570">SKVGDLNMTVKTNTFFFIFQSCSRNEECNKGNTCNLYSKKCERCRFREEICRRDGNCCDGLKCLWGRCREPITNGTEKSLCKSNEDCHSGLCCAKEHGVSVCKRYQKEGDTCEIPLGGLVFSLHHSCPCEQGLRCKVNRRNSDEFRQTNGRCIK</sequence>
<dbReference type="PANTHER" id="PTHR12113">
    <property type="entry name" value="DICKKOPF3-LIKE 3"/>
    <property type="match status" value="1"/>
</dbReference>
<evidence type="ECO:0000256" key="1">
    <source>
        <dbReference type="ARBA" id="ARBA00004613"/>
    </source>
</evidence>